<evidence type="ECO:0000256" key="2">
    <source>
        <dbReference type="ARBA" id="ARBA00022692"/>
    </source>
</evidence>
<dbReference type="GO" id="GO:0016020">
    <property type="term" value="C:membrane"/>
    <property type="evidence" value="ECO:0007669"/>
    <property type="project" value="UniProtKB-SubCell"/>
</dbReference>
<evidence type="ECO:0000313" key="9">
    <source>
        <dbReference type="EMBL" id="KAK2638457.1"/>
    </source>
</evidence>
<proteinExistence type="predicted"/>
<evidence type="ECO:0000259" key="8">
    <source>
        <dbReference type="Pfam" id="PF23262"/>
    </source>
</evidence>
<feature type="transmembrane region" description="Helical" evidence="5">
    <location>
        <begin position="205"/>
        <end position="224"/>
    </location>
</feature>
<accession>A0AAD9TMF2</accession>
<dbReference type="Pfam" id="PF23262">
    <property type="entry name" value="NFD4_C"/>
    <property type="match status" value="1"/>
</dbReference>
<dbReference type="PANTHER" id="PTHR21576:SF134">
    <property type="entry name" value="NODULIN-LIKE DOMAIN-CONTAINING PROTEIN"/>
    <property type="match status" value="1"/>
</dbReference>
<dbReference type="AlphaFoldDB" id="A0AAD9TMF2"/>
<feature type="transmembrane region" description="Helical" evidence="5">
    <location>
        <begin position="137"/>
        <end position="159"/>
    </location>
</feature>
<keyword evidence="3 5" id="KW-1133">Transmembrane helix</keyword>
<feature type="domain" description="NFD4 C-terminal" evidence="8">
    <location>
        <begin position="324"/>
        <end position="539"/>
    </location>
</feature>
<reference evidence="9" key="1">
    <citation type="journal article" date="2023" name="Plant J.">
        <title>Genome sequences and population genomics provide insights into the demographic history, inbreeding, and mutation load of two 'living fossil' tree species of Dipteronia.</title>
        <authorList>
            <person name="Feng Y."/>
            <person name="Comes H.P."/>
            <person name="Chen J."/>
            <person name="Zhu S."/>
            <person name="Lu R."/>
            <person name="Zhang X."/>
            <person name="Li P."/>
            <person name="Qiu J."/>
            <person name="Olsen K.M."/>
            <person name="Qiu Y."/>
        </authorList>
    </citation>
    <scope>NUCLEOTIDE SEQUENCE</scope>
    <source>
        <strain evidence="9">KIB01</strain>
    </source>
</reference>
<dbReference type="Proteomes" id="UP001280121">
    <property type="component" value="Unassembled WGS sequence"/>
</dbReference>
<feature type="signal peptide" evidence="6">
    <location>
        <begin position="1"/>
        <end position="21"/>
    </location>
</feature>
<keyword evidence="10" id="KW-1185">Reference proteome</keyword>
<feature type="transmembrane region" description="Helical" evidence="5">
    <location>
        <begin position="236"/>
        <end position="257"/>
    </location>
</feature>
<keyword evidence="4 5" id="KW-0472">Membrane</keyword>
<evidence type="ECO:0000313" key="10">
    <source>
        <dbReference type="Proteomes" id="UP001280121"/>
    </source>
</evidence>
<organism evidence="9 10">
    <name type="scientific">Dipteronia dyeriana</name>
    <dbReference type="NCBI Taxonomy" id="168575"/>
    <lineage>
        <taxon>Eukaryota</taxon>
        <taxon>Viridiplantae</taxon>
        <taxon>Streptophyta</taxon>
        <taxon>Embryophyta</taxon>
        <taxon>Tracheophyta</taxon>
        <taxon>Spermatophyta</taxon>
        <taxon>Magnoliopsida</taxon>
        <taxon>eudicotyledons</taxon>
        <taxon>Gunneridae</taxon>
        <taxon>Pentapetalae</taxon>
        <taxon>rosids</taxon>
        <taxon>malvids</taxon>
        <taxon>Sapindales</taxon>
        <taxon>Sapindaceae</taxon>
        <taxon>Hippocastanoideae</taxon>
        <taxon>Acereae</taxon>
        <taxon>Dipteronia</taxon>
    </lineage>
</organism>
<evidence type="ECO:0000256" key="4">
    <source>
        <dbReference type="ARBA" id="ARBA00023136"/>
    </source>
</evidence>
<protein>
    <recommendedName>
        <fullName evidence="11">Nodulin-like domain-containing protein</fullName>
    </recommendedName>
</protein>
<dbReference type="InterPro" id="IPR036259">
    <property type="entry name" value="MFS_trans_sf"/>
</dbReference>
<feature type="transmembrane region" description="Helical" evidence="5">
    <location>
        <begin position="99"/>
        <end position="125"/>
    </location>
</feature>
<sequence length="554" mass="61412">MAGQSRKWMILIATTWIQAFTGTNFDFSSYSSTLKSVLEISQVQLNYLSVASDMGKAFGWCSGVFLVRMPVWVVMFMATFMGLVGYGLQWLVIQKLIVLPYFLVFLLCLLAGCSICWFNTVCYVLCIRNFQTNRAFALSLSISFNGVSAALYTLIAKAINSQNVTLYLFLNALVPLFASTLALVPILRQPPSQQLSADATRRDSFIFLILYILAVISGLYLLLLNSLSSTALRARILFTGAMILLFLPLCLPGIVCARKWANRTIHTRFHFDLSVDAYDELELHKELIGSDQSNGLNGCSYSVTHKEGCLGNVMEKDRLKMLGEEHTPRLLVRKLDFWLYYLAYFCGGTIGLVYSNNLGQIAQSLGYYSKLSSLITLYSTCSFFGRLLSAAPDFLRDKVYFARTGWLAVAVVPTPIAFFLLIASGSEAVLCASTALIALSSGFVFSAAVSITSELFGPNSVGINHNILITNIPIGSLLYGLLAALVYDDHAGGSTQESLLREATVCVGRQCYTQTFIWWACISVFGLISSFVLFLRTRLAYDRFERNQHATQFS</sequence>
<comment type="subcellular location">
    <subcellularLocation>
        <location evidence="1">Membrane</location>
        <topology evidence="1">Multi-pass membrane protein</topology>
    </subcellularLocation>
</comment>
<feature type="transmembrane region" description="Helical" evidence="5">
    <location>
        <begin position="165"/>
        <end position="184"/>
    </location>
</feature>
<evidence type="ECO:0000256" key="3">
    <source>
        <dbReference type="ARBA" id="ARBA00022989"/>
    </source>
</evidence>
<feature type="chain" id="PRO_5042247043" description="Nodulin-like domain-containing protein" evidence="6">
    <location>
        <begin position="22"/>
        <end position="554"/>
    </location>
</feature>
<feature type="transmembrane region" description="Helical" evidence="5">
    <location>
        <begin position="516"/>
        <end position="535"/>
    </location>
</feature>
<feature type="transmembrane region" description="Helical" evidence="5">
    <location>
        <begin position="468"/>
        <end position="487"/>
    </location>
</feature>
<evidence type="ECO:0008006" key="11">
    <source>
        <dbReference type="Google" id="ProtNLM"/>
    </source>
</evidence>
<feature type="domain" description="Nodulin-like" evidence="7">
    <location>
        <begin position="7"/>
        <end position="252"/>
    </location>
</feature>
<feature type="transmembrane region" description="Helical" evidence="5">
    <location>
        <begin position="400"/>
        <end position="423"/>
    </location>
</feature>
<dbReference type="Gene3D" id="1.20.1250.20">
    <property type="entry name" value="MFS general substrate transporter like domains"/>
    <property type="match status" value="1"/>
</dbReference>
<dbReference type="PANTHER" id="PTHR21576">
    <property type="entry name" value="UNCHARACTERIZED NODULIN-LIKE PROTEIN"/>
    <property type="match status" value="1"/>
</dbReference>
<dbReference type="InterPro" id="IPR056555">
    <property type="entry name" value="NFD4_C"/>
</dbReference>
<evidence type="ECO:0000256" key="6">
    <source>
        <dbReference type="SAM" id="SignalP"/>
    </source>
</evidence>
<feature type="transmembrane region" description="Helical" evidence="5">
    <location>
        <begin position="367"/>
        <end position="388"/>
    </location>
</feature>
<comment type="caution">
    <text evidence="9">The sequence shown here is derived from an EMBL/GenBank/DDBJ whole genome shotgun (WGS) entry which is preliminary data.</text>
</comment>
<dbReference type="EMBL" id="JANJYI010000008">
    <property type="protein sequence ID" value="KAK2638457.1"/>
    <property type="molecule type" value="Genomic_DNA"/>
</dbReference>
<feature type="transmembrane region" description="Helical" evidence="5">
    <location>
        <begin position="337"/>
        <end position="355"/>
    </location>
</feature>
<evidence type="ECO:0000256" key="5">
    <source>
        <dbReference type="SAM" id="Phobius"/>
    </source>
</evidence>
<gene>
    <name evidence="9" type="ORF">Ddye_026252</name>
</gene>
<keyword evidence="6" id="KW-0732">Signal</keyword>
<feature type="transmembrane region" description="Helical" evidence="5">
    <location>
        <begin position="71"/>
        <end position="93"/>
    </location>
</feature>
<dbReference type="InterPro" id="IPR010658">
    <property type="entry name" value="Nodulin-like"/>
</dbReference>
<evidence type="ECO:0000259" key="7">
    <source>
        <dbReference type="Pfam" id="PF06813"/>
    </source>
</evidence>
<evidence type="ECO:0000256" key="1">
    <source>
        <dbReference type="ARBA" id="ARBA00004141"/>
    </source>
</evidence>
<feature type="transmembrane region" description="Helical" evidence="5">
    <location>
        <begin position="435"/>
        <end position="456"/>
    </location>
</feature>
<keyword evidence="2 5" id="KW-0812">Transmembrane</keyword>
<dbReference type="SUPFAM" id="SSF103473">
    <property type="entry name" value="MFS general substrate transporter"/>
    <property type="match status" value="1"/>
</dbReference>
<dbReference type="Pfam" id="PF06813">
    <property type="entry name" value="Nodulin-like"/>
    <property type="match status" value="1"/>
</dbReference>
<name>A0AAD9TMF2_9ROSI</name>